<comment type="caution">
    <text evidence="8">The sequence shown here is derived from an EMBL/GenBank/DDBJ whole genome shotgun (WGS) entry which is preliminary data.</text>
</comment>
<evidence type="ECO:0000256" key="2">
    <source>
        <dbReference type="ARBA" id="ARBA00011900"/>
    </source>
</evidence>
<dbReference type="Gene3D" id="3.40.50.150">
    <property type="entry name" value="Vaccinia Virus protein VP39"/>
    <property type="match status" value="1"/>
</dbReference>
<proteinExistence type="inferred from homology"/>
<dbReference type="PIRSF" id="PIRSF000398">
    <property type="entry name" value="M_m6A_EcoRV"/>
    <property type="match status" value="1"/>
</dbReference>
<dbReference type="SUPFAM" id="SSF53335">
    <property type="entry name" value="S-adenosyl-L-methionine-dependent methyltransferases"/>
    <property type="match status" value="1"/>
</dbReference>
<evidence type="ECO:0000256" key="3">
    <source>
        <dbReference type="ARBA" id="ARBA00022603"/>
    </source>
</evidence>
<dbReference type="GO" id="GO:0009307">
    <property type="term" value="P:DNA restriction-modification system"/>
    <property type="evidence" value="ECO:0007669"/>
    <property type="project" value="InterPro"/>
</dbReference>
<keyword evidence="4 8" id="KW-0808">Transferase</keyword>
<dbReference type="GO" id="GO:0009007">
    <property type="term" value="F:site-specific DNA-methyltransferase (adenine-specific) activity"/>
    <property type="evidence" value="ECO:0007669"/>
    <property type="project" value="UniProtKB-EC"/>
</dbReference>
<evidence type="ECO:0000313" key="9">
    <source>
        <dbReference type="Proteomes" id="UP000051494"/>
    </source>
</evidence>
<keyword evidence="3 8" id="KW-0489">Methyltransferase</keyword>
<gene>
    <name evidence="8" type="ORF">CC99x_012425</name>
</gene>
<comment type="similarity">
    <text evidence="1">Belongs to the N(4)/N(6)-methyltransferase family.</text>
</comment>
<dbReference type="PANTHER" id="PTHR30481">
    <property type="entry name" value="DNA ADENINE METHYLASE"/>
    <property type="match status" value="1"/>
</dbReference>
<dbReference type="Gene3D" id="1.10.1020.10">
    <property type="entry name" value="Adenine-specific Methyltransferase, Domain 2"/>
    <property type="match status" value="1"/>
</dbReference>
<evidence type="ECO:0000256" key="5">
    <source>
        <dbReference type="ARBA" id="ARBA00022691"/>
    </source>
</evidence>
<dbReference type="PRINTS" id="PR00505">
    <property type="entry name" value="D12N6MTFRASE"/>
</dbReference>
<sequence>MHKYATTLSRPFLKWPGGKMRLIQELLAHLPDRTLLAEPFVGAGALFANTQHKHVFINDINTDLINIYQQLKKEKLRFIKAAESFFSGKYHNATAYYDLRAEFNESTHPFKRACLFLYLNRHGYNGLCRYNSSGSYNVPFGDYKAPYFPHQELLFFIERLKNASLSNLSYADFMRKLAEKEKLKDIVFYCDPPYAPLSKTANFTGYAASKFELEDQKQLALLGRTLYKQGAAVMISNHDLPFTRTLYKPAYIKSILVKRVISCKTDLRQEVKELLAIYT</sequence>
<evidence type="ECO:0000313" key="8">
    <source>
        <dbReference type="EMBL" id="MCS5709703.1"/>
    </source>
</evidence>
<dbReference type="InterPro" id="IPR012327">
    <property type="entry name" value="MeTrfase_D12"/>
</dbReference>
<dbReference type="Pfam" id="PF02086">
    <property type="entry name" value="MethyltransfD12"/>
    <property type="match status" value="1"/>
</dbReference>
<feature type="binding site" evidence="7">
    <location>
        <position position="59"/>
    </location>
    <ligand>
        <name>S-adenosyl-L-methionine</name>
        <dbReference type="ChEBI" id="CHEBI:59789"/>
    </ligand>
</feature>
<dbReference type="InterPro" id="IPR023095">
    <property type="entry name" value="Ade_MeTrfase_dom_2"/>
</dbReference>
<reference evidence="8" key="2">
    <citation type="submission" date="2021-06" db="EMBL/GenBank/DDBJ databases">
        <title>Genomic Description and Analysis of Intracellular Bacteria, Candidatus Berkiella cookevillensis and Candidatus Berkiella aquae.</title>
        <authorList>
            <person name="Kidane D.T."/>
            <person name="Mehari Y.T."/>
            <person name="Rice F.C."/>
            <person name="Arivett B.A."/>
            <person name="Farone A.L."/>
            <person name="Berk S.G."/>
            <person name="Farone M.B."/>
        </authorList>
    </citation>
    <scope>NUCLEOTIDE SEQUENCE</scope>
    <source>
        <strain evidence="8">CC99</strain>
    </source>
</reference>
<comment type="catalytic activity">
    <reaction evidence="6">
        <text>a 2'-deoxyadenosine in DNA + S-adenosyl-L-methionine = an N(6)-methyl-2'-deoxyadenosine in DNA + S-adenosyl-L-homocysteine + H(+)</text>
        <dbReference type="Rhea" id="RHEA:15197"/>
        <dbReference type="Rhea" id="RHEA-COMP:12418"/>
        <dbReference type="Rhea" id="RHEA-COMP:12419"/>
        <dbReference type="ChEBI" id="CHEBI:15378"/>
        <dbReference type="ChEBI" id="CHEBI:57856"/>
        <dbReference type="ChEBI" id="CHEBI:59789"/>
        <dbReference type="ChEBI" id="CHEBI:90615"/>
        <dbReference type="ChEBI" id="CHEBI:90616"/>
        <dbReference type="EC" id="2.1.1.72"/>
    </reaction>
</comment>
<accession>A0AAE3HT98</accession>
<dbReference type="GO" id="GO:0043565">
    <property type="term" value="F:sequence-specific DNA binding"/>
    <property type="evidence" value="ECO:0007669"/>
    <property type="project" value="TreeGrafter"/>
</dbReference>
<feature type="binding site" evidence="7">
    <location>
        <position position="191"/>
    </location>
    <ligand>
        <name>S-adenosyl-L-methionine</name>
        <dbReference type="ChEBI" id="CHEBI:59789"/>
    </ligand>
</feature>
<evidence type="ECO:0000256" key="6">
    <source>
        <dbReference type="ARBA" id="ARBA00047942"/>
    </source>
</evidence>
<dbReference type="NCBIfam" id="TIGR00571">
    <property type="entry name" value="dam"/>
    <property type="match status" value="1"/>
</dbReference>
<keyword evidence="5" id="KW-0949">S-adenosyl-L-methionine</keyword>
<dbReference type="RefSeq" id="WP_057624375.1">
    <property type="nucleotide sequence ID" value="NZ_LKHV02000001.1"/>
</dbReference>
<dbReference type="EMBL" id="LKHV02000001">
    <property type="protein sequence ID" value="MCS5709703.1"/>
    <property type="molecule type" value="Genomic_DNA"/>
</dbReference>
<evidence type="ECO:0000256" key="1">
    <source>
        <dbReference type="ARBA" id="ARBA00006594"/>
    </source>
</evidence>
<dbReference type="InterPro" id="IPR029063">
    <property type="entry name" value="SAM-dependent_MTases_sf"/>
</dbReference>
<organism evidence="8 9">
    <name type="scientific">Candidatus Berkiella cookevillensis</name>
    <dbReference type="NCBI Taxonomy" id="437022"/>
    <lineage>
        <taxon>Bacteria</taxon>
        <taxon>Pseudomonadati</taxon>
        <taxon>Pseudomonadota</taxon>
        <taxon>Gammaproteobacteria</taxon>
        <taxon>Candidatus Berkiellales</taxon>
        <taxon>Candidatus Berkiellaceae</taxon>
        <taxon>Candidatus Berkiella</taxon>
    </lineage>
</organism>
<dbReference type="PANTHER" id="PTHR30481:SF3">
    <property type="entry name" value="DNA ADENINE METHYLASE"/>
    <property type="match status" value="1"/>
</dbReference>
<feature type="binding site" evidence="7">
    <location>
        <position position="19"/>
    </location>
    <ligand>
        <name>S-adenosyl-L-methionine</name>
        <dbReference type="ChEBI" id="CHEBI:59789"/>
    </ligand>
</feature>
<reference evidence="8" key="1">
    <citation type="journal article" date="2016" name="Genome Announc.">
        <title>Draft Genome Sequences of Two Novel Amoeba-Resistant Intranuclear Bacteria, 'Candidatus Berkiella cookevillensis' and 'Candidatus Berkiella aquae'.</title>
        <authorList>
            <person name="Mehari Y.T."/>
            <person name="Arivett B.A."/>
            <person name="Farone A.L."/>
            <person name="Gunderson J.H."/>
            <person name="Farone M.B."/>
        </authorList>
    </citation>
    <scope>NUCLEOTIDE SEQUENCE</scope>
    <source>
        <strain evidence="8">CC99</strain>
    </source>
</reference>
<name>A0AAE3HT98_9GAMM</name>
<dbReference type="GO" id="GO:0006298">
    <property type="term" value="P:mismatch repair"/>
    <property type="evidence" value="ECO:0007669"/>
    <property type="project" value="TreeGrafter"/>
</dbReference>
<dbReference type="GO" id="GO:1904047">
    <property type="term" value="F:S-adenosyl-L-methionine binding"/>
    <property type="evidence" value="ECO:0007669"/>
    <property type="project" value="TreeGrafter"/>
</dbReference>
<evidence type="ECO:0000256" key="7">
    <source>
        <dbReference type="PIRSR" id="PIRSR000398-1"/>
    </source>
</evidence>
<dbReference type="Proteomes" id="UP000051494">
    <property type="component" value="Unassembled WGS sequence"/>
</dbReference>
<dbReference type="AlphaFoldDB" id="A0AAE3HT98"/>
<protein>
    <recommendedName>
        <fullName evidence="2">site-specific DNA-methyltransferase (adenine-specific)</fullName>
        <ecNumber evidence="2">2.1.1.72</ecNumber>
    </recommendedName>
</protein>
<feature type="binding site" evidence="7">
    <location>
        <position position="15"/>
    </location>
    <ligand>
        <name>S-adenosyl-L-methionine</name>
        <dbReference type="ChEBI" id="CHEBI:59789"/>
    </ligand>
</feature>
<dbReference type="InterPro" id="IPR012263">
    <property type="entry name" value="M_m6A_EcoRV"/>
</dbReference>
<dbReference type="EC" id="2.1.1.72" evidence="2"/>
<dbReference type="GO" id="GO:0032259">
    <property type="term" value="P:methylation"/>
    <property type="evidence" value="ECO:0007669"/>
    <property type="project" value="UniProtKB-KW"/>
</dbReference>
<keyword evidence="9" id="KW-1185">Reference proteome</keyword>
<evidence type="ECO:0000256" key="4">
    <source>
        <dbReference type="ARBA" id="ARBA00022679"/>
    </source>
</evidence>